<name>A0A385SQW3_9BACT</name>
<dbReference type="EMBL" id="CP032382">
    <property type="protein sequence ID" value="AYB32946.1"/>
    <property type="molecule type" value="Genomic_DNA"/>
</dbReference>
<accession>A0A385SQW3</accession>
<keyword evidence="2" id="KW-1185">Reference proteome</keyword>
<evidence type="ECO:0000313" key="1">
    <source>
        <dbReference type="EMBL" id="AYB32946.1"/>
    </source>
</evidence>
<sequence length="79" mass="9100">MQTPTDNNTTFKLISYSSNGSTLKIYVNKTIQTITTNPGNNDGRWFADFAFTENSDGFNQKIVRRYRWGNRHSIGCLFK</sequence>
<protein>
    <submittedName>
        <fullName evidence="1">Uncharacterized protein</fullName>
    </submittedName>
</protein>
<reference evidence="2" key="1">
    <citation type="submission" date="2018-09" db="EMBL/GenBank/DDBJ databases">
        <title>Chryseolinea sp. KIS68-18 isolated from soil.</title>
        <authorList>
            <person name="Weon H.-Y."/>
            <person name="Kwon S.-W."/>
            <person name="Lee S.A."/>
        </authorList>
    </citation>
    <scope>NUCLEOTIDE SEQUENCE [LARGE SCALE GENOMIC DNA]</scope>
    <source>
        <strain evidence="2">KIS68-18</strain>
    </source>
</reference>
<dbReference type="KEGG" id="chk:D4L85_21235"/>
<dbReference type="AlphaFoldDB" id="A0A385SQW3"/>
<evidence type="ECO:0000313" key="2">
    <source>
        <dbReference type="Proteomes" id="UP000266183"/>
    </source>
</evidence>
<gene>
    <name evidence="1" type="ORF">D4L85_21235</name>
</gene>
<dbReference type="Proteomes" id="UP000266183">
    <property type="component" value="Chromosome"/>
</dbReference>
<organism evidence="1 2">
    <name type="scientific">Chryseolinea soli</name>
    <dbReference type="NCBI Taxonomy" id="2321403"/>
    <lineage>
        <taxon>Bacteria</taxon>
        <taxon>Pseudomonadati</taxon>
        <taxon>Bacteroidota</taxon>
        <taxon>Cytophagia</taxon>
        <taxon>Cytophagales</taxon>
        <taxon>Fulvivirgaceae</taxon>
        <taxon>Chryseolinea</taxon>
    </lineage>
</organism>
<proteinExistence type="predicted"/>